<feature type="domain" description="WAP" evidence="9">
    <location>
        <begin position="870"/>
        <end position="920"/>
    </location>
</feature>
<dbReference type="InterPro" id="IPR036880">
    <property type="entry name" value="Kunitz_BPTI_sf"/>
</dbReference>
<dbReference type="GO" id="GO:0004867">
    <property type="term" value="F:serine-type endopeptidase inhibitor activity"/>
    <property type="evidence" value="ECO:0007669"/>
    <property type="project" value="InterPro"/>
</dbReference>
<dbReference type="PANTHER" id="PTHR19441:SF95">
    <property type="entry name" value="PERLWAPIN ISOFORM X1"/>
    <property type="match status" value="1"/>
</dbReference>
<dbReference type="InterPro" id="IPR008197">
    <property type="entry name" value="WAP_dom"/>
</dbReference>
<dbReference type="Pfam" id="PF00095">
    <property type="entry name" value="WAP"/>
    <property type="match status" value="10"/>
</dbReference>
<evidence type="ECO:0000259" key="6">
    <source>
        <dbReference type="PROSITE" id="PS50279"/>
    </source>
</evidence>
<feature type="domain" description="Thyroglobulin type-1" evidence="7">
    <location>
        <begin position="305"/>
        <end position="372"/>
    </location>
</feature>
<evidence type="ECO:0000256" key="4">
    <source>
        <dbReference type="SAM" id="Phobius"/>
    </source>
</evidence>
<feature type="domain" description="Thyroglobulin type-1" evidence="7">
    <location>
        <begin position="1310"/>
        <end position="1379"/>
    </location>
</feature>
<keyword evidence="4" id="KW-1133">Transmembrane helix</keyword>
<evidence type="ECO:0000256" key="5">
    <source>
        <dbReference type="SAM" id="SignalP"/>
    </source>
</evidence>
<dbReference type="WBParaSite" id="PSAMB.scaffold790size41343.g8727.t1">
    <property type="protein sequence ID" value="PSAMB.scaffold790size41343.g8727.t1"/>
    <property type="gene ID" value="PSAMB.scaffold790size41343.g8727"/>
</dbReference>
<accession>A0A914XCY7</accession>
<dbReference type="InterPro" id="IPR036857">
    <property type="entry name" value="Thyroglobulin_1_sf"/>
</dbReference>
<comment type="caution">
    <text evidence="2">Lacks conserved residue(s) required for the propagation of feature annotation.</text>
</comment>
<keyword evidence="4" id="KW-0812">Transmembrane</keyword>
<feature type="domain" description="WAP" evidence="9">
    <location>
        <begin position="577"/>
        <end position="626"/>
    </location>
</feature>
<dbReference type="SMART" id="SM00274">
    <property type="entry name" value="FOLN"/>
    <property type="match status" value="5"/>
</dbReference>
<feature type="region of interest" description="Disordered" evidence="3">
    <location>
        <begin position="2226"/>
        <end position="2253"/>
    </location>
</feature>
<protein>
    <submittedName>
        <fullName evidence="11">Uncharacterized protein</fullName>
    </submittedName>
</protein>
<dbReference type="InterPro" id="IPR003645">
    <property type="entry name" value="Fol_N"/>
</dbReference>
<feature type="domain" description="WAP" evidence="9">
    <location>
        <begin position="490"/>
        <end position="538"/>
    </location>
</feature>
<feature type="domain" description="WAP" evidence="9">
    <location>
        <begin position="1256"/>
        <end position="1308"/>
    </location>
</feature>
<dbReference type="CDD" id="cd00191">
    <property type="entry name" value="TY"/>
    <property type="match status" value="5"/>
</dbReference>
<evidence type="ECO:0000313" key="10">
    <source>
        <dbReference type="Proteomes" id="UP000887566"/>
    </source>
</evidence>
<dbReference type="SMART" id="SM00211">
    <property type="entry name" value="TY"/>
    <property type="match status" value="6"/>
</dbReference>
<feature type="domain" description="WAP" evidence="9">
    <location>
        <begin position="963"/>
        <end position="1013"/>
    </location>
</feature>
<feature type="domain" description="BPTI/Kunitz inhibitor" evidence="6">
    <location>
        <begin position="1995"/>
        <end position="2045"/>
    </location>
</feature>
<feature type="domain" description="WAP" evidence="9">
    <location>
        <begin position="174"/>
        <end position="218"/>
    </location>
</feature>
<dbReference type="PROSITE" id="PS51162">
    <property type="entry name" value="THYROGLOBULIN_1_2"/>
    <property type="match status" value="6"/>
</dbReference>
<dbReference type="InterPro" id="IPR036645">
    <property type="entry name" value="Elafin-like_sf"/>
</dbReference>
<proteinExistence type="predicted"/>
<feature type="domain" description="Antistasin-like" evidence="8">
    <location>
        <begin position="1078"/>
        <end position="1111"/>
    </location>
</feature>
<dbReference type="Proteomes" id="UP000887566">
    <property type="component" value="Unplaced"/>
</dbReference>
<dbReference type="Pfam" id="PF02822">
    <property type="entry name" value="Antistasin"/>
    <property type="match status" value="4"/>
</dbReference>
<evidence type="ECO:0000256" key="3">
    <source>
        <dbReference type="SAM" id="MobiDB-lite"/>
    </source>
</evidence>
<dbReference type="SUPFAM" id="SSF57362">
    <property type="entry name" value="BPTI-like"/>
    <property type="match status" value="1"/>
</dbReference>
<feature type="chain" id="PRO_5036710565" evidence="5">
    <location>
        <begin position="37"/>
        <end position="2304"/>
    </location>
</feature>
<keyword evidence="10" id="KW-1185">Reference proteome</keyword>
<dbReference type="PROSITE" id="PS51252">
    <property type="entry name" value="ANTISTASIN"/>
    <property type="match status" value="4"/>
</dbReference>
<feature type="transmembrane region" description="Helical" evidence="4">
    <location>
        <begin position="2170"/>
        <end position="2198"/>
    </location>
</feature>
<feature type="domain" description="WAP" evidence="9">
    <location>
        <begin position="806"/>
        <end position="855"/>
    </location>
</feature>
<dbReference type="SMART" id="SM00289">
    <property type="entry name" value="WR1"/>
    <property type="match status" value="9"/>
</dbReference>
<evidence type="ECO:0000256" key="2">
    <source>
        <dbReference type="PROSITE-ProRule" id="PRU00500"/>
    </source>
</evidence>
<keyword evidence="1 2" id="KW-1015">Disulfide bond</keyword>
<feature type="domain" description="Antistasin-like" evidence="8">
    <location>
        <begin position="1385"/>
        <end position="1410"/>
    </location>
</feature>
<dbReference type="InterPro" id="IPR020901">
    <property type="entry name" value="Prtase_inh_Kunz-CS"/>
</dbReference>
<feature type="domain" description="Thyroglobulin type-1" evidence="7">
    <location>
        <begin position="1752"/>
        <end position="1804"/>
    </location>
</feature>
<feature type="domain" description="Antistasin-like" evidence="8">
    <location>
        <begin position="378"/>
        <end position="405"/>
    </location>
</feature>
<keyword evidence="5" id="KW-0732">Signal</keyword>
<dbReference type="SMART" id="SM00131">
    <property type="entry name" value="KU"/>
    <property type="match status" value="1"/>
</dbReference>
<dbReference type="PROSITE" id="PS50279">
    <property type="entry name" value="BPTI_KUNITZ_2"/>
    <property type="match status" value="1"/>
</dbReference>
<dbReference type="SUPFAM" id="SSF57262">
    <property type="entry name" value="Leech antihemostatic proteins"/>
    <property type="match status" value="3"/>
</dbReference>
<evidence type="ECO:0000259" key="8">
    <source>
        <dbReference type="PROSITE" id="PS51252"/>
    </source>
</evidence>
<dbReference type="PROSITE" id="PS00484">
    <property type="entry name" value="THYROGLOBULIN_1_1"/>
    <property type="match status" value="3"/>
</dbReference>
<feature type="domain" description="WAP" evidence="9">
    <location>
        <begin position="1199"/>
        <end position="1246"/>
    </location>
</feature>
<feature type="signal peptide" evidence="5">
    <location>
        <begin position="1"/>
        <end position="36"/>
    </location>
</feature>
<dbReference type="InterPro" id="IPR006150">
    <property type="entry name" value="Cys_repeat_1"/>
</dbReference>
<dbReference type="CDD" id="cd00109">
    <property type="entry name" value="Kunitz-type"/>
    <property type="match status" value="1"/>
</dbReference>
<dbReference type="SUPFAM" id="SSF57610">
    <property type="entry name" value="Thyroglobulin type-1 domain"/>
    <property type="match status" value="6"/>
</dbReference>
<feature type="disulfide bond" evidence="2">
    <location>
        <begin position="1359"/>
        <end position="1379"/>
    </location>
</feature>
<dbReference type="PRINTS" id="PR00759">
    <property type="entry name" value="BASICPTASE"/>
</dbReference>
<dbReference type="InterPro" id="IPR028150">
    <property type="entry name" value="Lustrin_cystein"/>
</dbReference>
<dbReference type="Pfam" id="PF00086">
    <property type="entry name" value="Thyroglobulin_1"/>
    <property type="match status" value="6"/>
</dbReference>
<feature type="domain" description="Antistasin-like" evidence="8">
    <location>
        <begin position="696"/>
        <end position="721"/>
    </location>
</feature>
<feature type="disulfide bond" evidence="2">
    <location>
        <begin position="1018"/>
        <end position="1037"/>
    </location>
</feature>
<dbReference type="CDD" id="cd00199">
    <property type="entry name" value="WAP"/>
    <property type="match status" value="2"/>
</dbReference>
<dbReference type="PROSITE" id="PS00280">
    <property type="entry name" value="BPTI_KUNITZ_1"/>
    <property type="match status" value="1"/>
</dbReference>
<feature type="compositionally biased region" description="Polar residues" evidence="3">
    <location>
        <begin position="2226"/>
        <end position="2239"/>
    </location>
</feature>
<name>A0A914XCY7_9BILA</name>
<dbReference type="PROSITE" id="PS51390">
    <property type="entry name" value="WAP"/>
    <property type="match status" value="10"/>
</dbReference>
<dbReference type="PANTHER" id="PTHR19441">
    <property type="entry name" value="WHEY ACDIC PROTEIN WAP"/>
    <property type="match status" value="1"/>
</dbReference>
<feature type="domain" description="WAP" evidence="9">
    <location>
        <begin position="256"/>
        <end position="303"/>
    </location>
</feature>
<evidence type="ECO:0000259" key="7">
    <source>
        <dbReference type="PROSITE" id="PS51162"/>
    </source>
</evidence>
<keyword evidence="4" id="KW-0472">Membrane</keyword>
<dbReference type="Gene3D" id="4.10.800.10">
    <property type="entry name" value="Thyroglobulin type-1"/>
    <property type="match status" value="6"/>
</dbReference>
<dbReference type="InterPro" id="IPR002223">
    <property type="entry name" value="Kunitz_BPTI"/>
</dbReference>
<dbReference type="Gene3D" id="2.10.22.10">
    <property type="entry name" value="Antistasin, domain 1"/>
    <property type="match status" value="2"/>
</dbReference>
<dbReference type="SMART" id="SM00217">
    <property type="entry name" value="WAP"/>
    <property type="match status" value="11"/>
</dbReference>
<sequence length="2304" mass="246510">MTFIICSFLFGAGGGMARRSMVTVWILLAAAPGLLSQNVPLDASCANRPTSCDLFCPFGFRWGFDRTCICACYADPCQQKVCPFGQACTVRRSGDQFWSACVGQIDQCLPGDRVATCFVNPCTMTICSRNASLLCIPNFCGGCFAHYFDQNGREITRECRLISGLIIDGKTSSQTTKPGECPDLQEGVCLQECTLDTDCFAERKCCSNGCGHQCVAPVAPINDIRPPGSAPGSAPASAPGSAPSLFQNLPVGQLDQLEKIGDCPTALNVRDKSCRAQCSSDIQCPGVNKCCDNGCARVCTAPDKATGCVHLAAAAERLPARELGNGYVPKCSANGDFELVQCDRSHCWCADRLSGTEAAGTKTINNGQRPNCQSPRICPRVTCTNTCPYGYATNSNGCPTAACECRNICEGVRCPNSFEVCQLVEPDCLTPPCIPVPRCLVNPCPEGMPMTLPGNGVTALCSHTSQCTTNFWCHLVGYNGFGFCCPKPEGAIRPGTCPTTLPRSQSNQCSANCKTDPDCPLGAKCCFDGCGFDCVRTNGLIVDVPPTTDFPSPSSFIPSLGPSTFLPLPNQIVTPTSNTKTGECPVDRLPPIGISACTSECKTNSDCPGVKLCCSVGCSQTCTYPAKAPGCMQEAITAEVFALRSSPSCDATGRFNVVQCREDICYCVDRDIGREIPGTRVGGGQTPNCFARARTCPSLGCDKLCPFGFLMNRQGCPECQCVNPCQNVRCSRRFEVCMVVDVECEDRSHCPQQPRCVPNACPTGTPFASADRIIQQCGAGVGCQQGYWCHEIGLSGTGLCCPEPERRKSPGSCPATPVLLEDIETCELGCRVDEQCASGQKCCYDGCGTFCVSVSPSSGPATNNVMTVSTSIKRGQCPVAVSAPEDVVSGCQQLCRSDEDCIGNQKCCAVQCAAVCATPDESAFPSSSFGPNAGSFGPPSGSFAPTTGSFGPTTGSFLPVVTNERRIGNCPVVDPSSRLKCLEDVATCERDSDCPELKKCCSDGCSRSCVYPGQTTACIHLKIALEEIGTTQYRPRCTEDGTFEPIQCDNQFCWCVERNGLEVPGTRNAVQAAVTPNCREIKKCVPQNCAAHRRCEYGNELDTNGCPTCECLNPCRNIRCPHPFQVCVLDKVECTSIDFDNCLPVPKCLVNACPQGQPLVDPKTLSRVECDDDFQCHVSLSFCRRYHTGRGYCCPNPEMIVHAGACPQIPLGQKGVCAAQCRADEECASHQKCCYDGCGMSCQSTEQARPVARPSLDAKIGDCPKVNALTASCASRGTQIDACQTDRSCPGVQKCCSDGCSKKCMYAQVTTACLHQQASAEAINAALLARGEPASRKVVQCDNEGLFVKVQEFQGFSWCVDNNGIEIPGTRTSRGTPTCESPRRCPVNSCALRCPMGFKLDNDGCEQCICFDPCDGVRCQHSFQVCRLDRVQCFTPACAPVAKCIVNACPSRGEPLKTVDTSELAMCDPLQGRNCPAGYFCHKIGQATLLGYCCQGNEASFIVRNVATCRAVPTIPLSSDGGLCELQCSTNQDCAPRGSCCFNGCGTSCIDAEGSVFSSSNSSGVSTFIPGPPPIQNVDKIGTCPLNPISNPGCRSDCTRDVECPGFQKCCPYGCGRLCQVPRIATACIHMNSALDELAKSTSSLFVPQCDAAGDFERIQCSQTDRQCWCVDQKTGVEIIGTRTLSTGSRPACDAPKYCSAQCRQQQCPFGLKLDGNGCPQNGVCTCKDPCQGVRCLQKTDICVAVEVSCVTQPCPTVPACKFIRLYGSTQCNSEGQCWCVDTVTGIEIYGTRAFRTNLGPSACLQRRQCAVNCDSPSKICAFGFETTTDGCPKDNNCRCKNPCDEVSCPIGQTCLLRPMICQDQLACSPVPTCETNPCTNDQKPAVEPRTFTLFTCRQDRSQICPSGFYCTGYNSNNEGVCCAETGDPFTAGGDNVISASDLATCSHGDPFSNAPDGAPLKCSLSVNTCPSTHYCSSKPGEAEGICCVTKRFVCNLPQDAGPCTVSVPRFYFNVDQQTCLPFNYGGCSGNLNNFASETDCGKFCVGTGVDFTAPTNDGPQEEDGVQVGFSLSGPLLRDKHQPNVNSAFRSYLTKNFGVRDEEIEDLSIQDDNTVRFAIRGADALQQSKFISDAVSQGRLKFDYDGETYRAEPQTWFSELISHEVSSAGAAFWGLIISCAIFGVVIVIALCAAATFMYRKGKRRSVSYRGSTPTTVRNYPTNTAYVASQSSHSPNSDGSAPTRPMIDADGGTYNGKSIPRKVFSTDDINQIRGGDGNGYYSQAQYVWQDQQNPANTRNKTMLYY</sequence>
<dbReference type="SUPFAM" id="SSF57256">
    <property type="entry name" value="Elafin-like"/>
    <property type="match status" value="6"/>
</dbReference>
<feature type="domain" description="Thyroglobulin type-1" evidence="7">
    <location>
        <begin position="1015"/>
        <end position="1078"/>
    </location>
</feature>
<reference evidence="11" key="1">
    <citation type="submission" date="2022-11" db="UniProtKB">
        <authorList>
            <consortium name="WormBaseParasite"/>
        </authorList>
    </citation>
    <scope>IDENTIFICATION</scope>
</reference>
<dbReference type="InterPro" id="IPR000716">
    <property type="entry name" value="Thyroglobulin_1"/>
</dbReference>
<evidence type="ECO:0000259" key="9">
    <source>
        <dbReference type="PROSITE" id="PS51390"/>
    </source>
</evidence>
<dbReference type="Pfam" id="PF14625">
    <property type="entry name" value="Lustrin_cystein"/>
    <property type="match status" value="5"/>
</dbReference>
<feature type="disulfide bond" evidence="2">
    <location>
        <begin position="1661"/>
        <end position="1668"/>
    </location>
</feature>
<dbReference type="InterPro" id="IPR050514">
    <property type="entry name" value="WAP_four-disulfide_core"/>
</dbReference>
<feature type="domain" description="Thyroglobulin type-1" evidence="7">
    <location>
        <begin position="628"/>
        <end position="689"/>
    </location>
</feature>
<feature type="domain" description="Thyroglobulin type-1" evidence="7">
    <location>
        <begin position="1625"/>
        <end position="1693"/>
    </location>
</feature>
<organism evidence="10 11">
    <name type="scientific">Plectus sambesii</name>
    <dbReference type="NCBI Taxonomy" id="2011161"/>
    <lineage>
        <taxon>Eukaryota</taxon>
        <taxon>Metazoa</taxon>
        <taxon>Ecdysozoa</taxon>
        <taxon>Nematoda</taxon>
        <taxon>Chromadorea</taxon>
        <taxon>Plectida</taxon>
        <taxon>Plectina</taxon>
        <taxon>Plectoidea</taxon>
        <taxon>Plectidae</taxon>
        <taxon>Plectus</taxon>
    </lineage>
</organism>
<dbReference type="InterPro" id="IPR004094">
    <property type="entry name" value="Antistasin-like"/>
</dbReference>
<evidence type="ECO:0000256" key="1">
    <source>
        <dbReference type="ARBA" id="ARBA00023157"/>
    </source>
</evidence>
<dbReference type="GO" id="GO:0005615">
    <property type="term" value="C:extracellular space"/>
    <property type="evidence" value="ECO:0007669"/>
    <property type="project" value="TreeGrafter"/>
</dbReference>
<dbReference type="Gene3D" id="4.10.75.10">
    <property type="entry name" value="Elafin-like"/>
    <property type="match status" value="10"/>
</dbReference>
<evidence type="ECO:0000313" key="11">
    <source>
        <dbReference type="WBParaSite" id="PSAMB.scaffold790size41343.g8727.t1"/>
    </source>
</evidence>
<feature type="domain" description="WAP" evidence="9">
    <location>
        <begin position="1577"/>
        <end position="1623"/>
    </location>
</feature>
<dbReference type="InterPro" id="IPR011061">
    <property type="entry name" value="Hirudin/antistatin"/>
</dbReference>
<dbReference type="Gene3D" id="4.10.410.10">
    <property type="entry name" value="Pancreatic trypsin inhibitor Kunitz domain"/>
    <property type="match status" value="1"/>
</dbReference>